<dbReference type="InterPro" id="IPR008207">
    <property type="entry name" value="Sig_transdc_His_kin_Hpt_dom"/>
</dbReference>
<dbReference type="AlphaFoldDB" id="A0A4U2Z4I5"/>
<dbReference type="RefSeq" id="WP_137014331.1">
    <property type="nucleotide sequence ID" value="NZ_SZPX01000006.1"/>
</dbReference>
<accession>A0A4U2Z4I5</accession>
<proteinExistence type="predicted"/>
<protein>
    <submittedName>
        <fullName evidence="3">Chemotaxis protein CheA</fullName>
    </submittedName>
</protein>
<dbReference type="SUPFAM" id="SSF47226">
    <property type="entry name" value="Histidine-containing phosphotransfer domain, HPT domain"/>
    <property type="match status" value="1"/>
</dbReference>
<feature type="domain" description="HPt" evidence="2">
    <location>
        <begin position="8"/>
        <end position="112"/>
    </location>
</feature>
<dbReference type="OrthoDB" id="5339431at2"/>
<dbReference type="EMBL" id="SZPX01000006">
    <property type="protein sequence ID" value="TKI69019.1"/>
    <property type="molecule type" value="Genomic_DNA"/>
</dbReference>
<dbReference type="Proteomes" id="UP000309561">
    <property type="component" value="Unassembled WGS sequence"/>
</dbReference>
<dbReference type="Pfam" id="PF01627">
    <property type="entry name" value="Hpt"/>
    <property type="match status" value="1"/>
</dbReference>
<evidence type="ECO:0000313" key="4">
    <source>
        <dbReference type="Proteomes" id="UP000309561"/>
    </source>
</evidence>
<evidence type="ECO:0000259" key="2">
    <source>
        <dbReference type="PROSITE" id="PS50894"/>
    </source>
</evidence>
<sequence>MGVRSDLDSNFDYEIVDEFLDHYSMMVDYMESMIIDLSKPNMYEISVNELFRVFHNIKSASSFLKITPIAKLAAFVEDTLETIRTQHKSVNEETINWLLEISDMFAIWKDDLKLDNELTHIKYSLLKLPDLESS</sequence>
<dbReference type="Gene3D" id="1.20.120.160">
    <property type="entry name" value="HPT domain"/>
    <property type="match status" value="1"/>
</dbReference>
<dbReference type="PROSITE" id="PS50894">
    <property type="entry name" value="HPT"/>
    <property type="match status" value="1"/>
</dbReference>
<dbReference type="GO" id="GO:0000160">
    <property type="term" value="P:phosphorelay signal transduction system"/>
    <property type="evidence" value="ECO:0007669"/>
    <property type="project" value="InterPro"/>
</dbReference>
<name>A0A4U2Z4I5_9BACT</name>
<organism evidence="3 4">
    <name type="scientific">Sulfurimonas crateris</name>
    <dbReference type="NCBI Taxonomy" id="2574727"/>
    <lineage>
        <taxon>Bacteria</taxon>
        <taxon>Pseudomonadati</taxon>
        <taxon>Campylobacterota</taxon>
        <taxon>Epsilonproteobacteria</taxon>
        <taxon>Campylobacterales</taxon>
        <taxon>Sulfurimonadaceae</taxon>
        <taxon>Sulfurimonas</taxon>
    </lineage>
</organism>
<dbReference type="InterPro" id="IPR036641">
    <property type="entry name" value="HPT_dom_sf"/>
</dbReference>
<evidence type="ECO:0000313" key="3">
    <source>
        <dbReference type="EMBL" id="TKI69019.1"/>
    </source>
</evidence>
<comment type="caution">
    <text evidence="3">The sequence shown here is derived from an EMBL/GenBank/DDBJ whole genome shotgun (WGS) entry which is preliminary data.</text>
</comment>
<reference evidence="3 4" key="1">
    <citation type="submission" date="2019-04" db="EMBL/GenBank/DDBJ databases">
        <title>Sulfurimonas crateris sp. nov. a facultative anaerobic sulfur-oxidizing chemolithautotrophic bacterium isolated from a terrestrial mud vulcano.</title>
        <authorList>
            <person name="Ratnikova N.M."/>
            <person name="Slobodkin A.I."/>
            <person name="Merkel A.Y."/>
            <person name="Novikov A."/>
            <person name="Bonch-Osmolovskaya E.A."/>
            <person name="Slobodkina G.B."/>
        </authorList>
    </citation>
    <scope>NUCLEOTIDE SEQUENCE [LARGE SCALE GENOMIC DNA]</scope>
    <source>
        <strain evidence="3 4">SN118</strain>
    </source>
</reference>
<evidence type="ECO:0000256" key="1">
    <source>
        <dbReference type="PROSITE-ProRule" id="PRU00110"/>
    </source>
</evidence>
<feature type="modified residue" description="Phosphohistidine" evidence="1">
    <location>
        <position position="55"/>
    </location>
</feature>
<keyword evidence="1" id="KW-0597">Phosphoprotein</keyword>
<gene>
    <name evidence="3" type="ORF">FCU45_08640</name>
</gene>
<dbReference type="GO" id="GO:0004672">
    <property type="term" value="F:protein kinase activity"/>
    <property type="evidence" value="ECO:0007669"/>
    <property type="project" value="UniProtKB-ARBA"/>
</dbReference>
<keyword evidence="4" id="KW-1185">Reference proteome</keyword>